<name>A0A6J4KA38_9BACT</name>
<protein>
    <submittedName>
        <fullName evidence="1">Uncharacterized protein</fullName>
    </submittedName>
</protein>
<dbReference type="InterPro" id="IPR027417">
    <property type="entry name" value="P-loop_NTPase"/>
</dbReference>
<dbReference type="SUPFAM" id="SSF52540">
    <property type="entry name" value="P-loop containing nucleoside triphosphate hydrolases"/>
    <property type="match status" value="1"/>
</dbReference>
<accession>A0A6J4KA38</accession>
<proteinExistence type="predicted"/>
<gene>
    <name evidence="1" type="ORF">AVDCRST_MAG63-5009</name>
</gene>
<sequence>MIPEGGGLSHGGLDAQRAAGGAEWYVLLIGGSSGIGKTTVAARLALRLGVPWLMVDDLRLALMRSGLPVPDNPHAGAFDPAEGLVAVGEAVAPAIEVVIENHVDQRIPIVIEGDGILPSLFERESVRARATHGRVRAVYLTDPDADALHANLVARGADGWRRDLHWYARRSAAYGEWLRTEAQRRALATVPARPWGTLVERILAATGIRA</sequence>
<organism evidence="1">
    <name type="scientific">uncultured Armatimonadetes bacterium</name>
    <dbReference type="NCBI Taxonomy" id="157466"/>
    <lineage>
        <taxon>Bacteria</taxon>
        <taxon>Bacillati</taxon>
        <taxon>Armatimonadota</taxon>
        <taxon>environmental samples</taxon>
    </lineage>
</organism>
<dbReference type="EMBL" id="CADCTO010000701">
    <property type="protein sequence ID" value="CAA9298936.1"/>
    <property type="molecule type" value="Genomic_DNA"/>
</dbReference>
<dbReference type="AlphaFoldDB" id="A0A6J4KA38"/>
<reference evidence="1" key="1">
    <citation type="submission" date="2020-02" db="EMBL/GenBank/DDBJ databases">
        <authorList>
            <person name="Meier V. D."/>
        </authorList>
    </citation>
    <scope>NUCLEOTIDE SEQUENCE</scope>
    <source>
        <strain evidence="1">AVDCRST_MAG63</strain>
    </source>
</reference>
<dbReference type="Gene3D" id="3.40.50.300">
    <property type="entry name" value="P-loop containing nucleotide triphosphate hydrolases"/>
    <property type="match status" value="1"/>
</dbReference>
<evidence type="ECO:0000313" key="1">
    <source>
        <dbReference type="EMBL" id="CAA9298936.1"/>
    </source>
</evidence>